<dbReference type="GO" id="GO:0003860">
    <property type="term" value="F:3-hydroxyisobutyryl-CoA hydrolase activity"/>
    <property type="evidence" value="ECO:0007669"/>
    <property type="project" value="UniProtKB-EC"/>
</dbReference>
<dbReference type="PANTHER" id="PTHR43176:SF3">
    <property type="entry name" value="3-HYDROXYISOBUTYRYL-COA HYDROLASE, MITOCHONDRIAL"/>
    <property type="match status" value="1"/>
</dbReference>
<dbReference type="GO" id="GO:0005829">
    <property type="term" value="C:cytosol"/>
    <property type="evidence" value="ECO:0007669"/>
    <property type="project" value="TreeGrafter"/>
</dbReference>
<dbReference type="InterPro" id="IPR032259">
    <property type="entry name" value="HIBYL-CoA-H"/>
</dbReference>
<dbReference type="EC" id="3.1.2.4" evidence="2"/>
<name>A0A679JT37_9HYPH</name>
<dbReference type="InterPro" id="IPR029045">
    <property type="entry name" value="ClpP/crotonase-like_dom_sf"/>
</dbReference>
<evidence type="ECO:0000259" key="5">
    <source>
        <dbReference type="Pfam" id="PF16113"/>
    </source>
</evidence>
<evidence type="ECO:0000256" key="1">
    <source>
        <dbReference type="ARBA" id="ARBA00001709"/>
    </source>
</evidence>
<comment type="catalytic activity">
    <reaction evidence="1">
        <text>3-hydroxy-2-methylpropanoyl-CoA + H2O = 3-hydroxy-2-methylpropanoate + CoA + H(+)</text>
        <dbReference type="Rhea" id="RHEA:20888"/>
        <dbReference type="ChEBI" id="CHEBI:11805"/>
        <dbReference type="ChEBI" id="CHEBI:15377"/>
        <dbReference type="ChEBI" id="CHEBI:15378"/>
        <dbReference type="ChEBI" id="CHEBI:57287"/>
        <dbReference type="ChEBI" id="CHEBI:57340"/>
        <dbReference type="EC" id="3.1.2.4"/>
    </reaction>
</comment>
<dbReference type="CDD" id="cd06558">
    <property type="entry name" value="crotonase-like"/>
    <property type="match status" value="1"/>
</dbReference>
<dbReference type="GO" id="GO:0006574">
    <property type="term" value="P:L-valine catabolic process"/>
    <property type="evidence" value="ECO:0007669"/>
    <property type="project" value="TreeGrafter"/>
</dbReference>
<evidence type="ECO:0000256" key="3">
    <source>
        <dbReference type="ARBA" id="ARBA00022801"/>
    </source>
</evidence>
<dbReference type="NCBIfam" id="NF004127">
    <property type="entry name" value="PRK05617.1"/>
    <property type="match status" value="1"/>
</dbReference>
<dbReference type="RefSeq" id="WP_339161961.1">
    <property type="nucleotide sequence ID" value="NZ_LR743511.1"/>
</dbReference>
<dbReference type="Gene3D" id="3.90.226.10">
    <property type="entry name" value="2-enoyl-CoA Hydratase, Chain A, domain 1"/>
    <property type="match status" value="1"/>
</dbReference>
<dbReference type="InterPro" id="IPR045004">
    <property type="entry name" value="ECH_dom"/>
</dbReference>
<evidence type="ECO:0000313" key="6">
    <source>
        <dbReference type="EMBL" id="CAA2143590.1"/>
    </source>
</evidence>
<keyword evidence="3" id="KW-0378">Hydrolase</keyword>
<dbReference type="Pfam" id="PF16113">
    <property type="entry name" value="ECH_2"/>
    <property type="match status" value="1"/>
</dbReference>
<dbReference type="PANTHER" id="PTHR43176">
    <property type="entry name" value="3-HYDROXYISOBUTYRYL-COA HYDROLASE-RELATED"/>
    <property type="match status" value="1"/>
</dbReference>
<dbReference type="SUPFAM" id="SSF52096">
    <property type="entry name" value="ClpP/crotonase"/>
    <property type="match status" value="1"/>
</dbReference>
<organism evidence="6">
    <name type="scientific">Methylobacterium bullatum</name>
    <dbReference type="NCBI Taxonomy" id="570505"/>
    <lineage>
        <taxon>Bacteria</taxon>
        <taxon>Pseudomonadati</taxon>
        <taxon>Pseudomonadota</taxon>
        <taxon>Alphaproteobacteria</taxon>
        <taxon>Hyphomicrobiales</taxon>
        <taxon>Methylobacteriaceae</taxon>
        <taxon>Methylobacterium</taxon>
    </lineage>
</organism>
<accession>A0A679JT37</accession>
<proteinExistence type="predicted"/>
<reference evidence="6" key="1">
    <citation type="submission" date="2019-12" db="EMBL/GenBank/DDBJ databases">
        <authorList>
            <person name="Cremers G."/>
        </authorList>
    </citation>
    <scope>NUCLEOTIDE SEQUENCE</scope>
    <source>
        <strain evidence="6">Mbul2</strain>
    </source>
</reference>
<evidence type="ECO:0000256" key="4">
    <source>
        <dbReference type="SAM" id="MobiDB-lite"/>
    </source>
</evidence>
<sequence length="364" mass="39462">MTGADEPEILFERRGHAGLINLNRPKALNALTVSMTTAMYRALWEWERDDTITRVVVRGRGGRAFCAGGDIRQIHDLARRGLDDEVRRFWLAEYHLNAYVKRYTKPYIALIEGIVMGGGVGLSLHGSHRVSSERYTLAMPEVGIGFFPDVGMTHSLPRLAGRAGVYLALTGARIGAGDARALGLATHHAAAENFDAITDELAGGGAIERAFDRHATAFPEVGPITAHGATIEACFSAGSVAGILARLDADGSPFATETAALMRTRSPHSLCIAHEQMRRGIGMEFAEAMQAEYRLAMRAMHWHDFHEGVRAVLVDKDNRPDWRPAALADVDPAGIAEAFTDLPDGDAPRFDGSATFDGSERMPS</sequence>
<feature type="domain" description="Enoyl-CoA hydratase/isomerase" evidence="5">
    <location>
        <begin position="18"/>
        <end position="339"/>
    </location>
</feature>
<evidence type="ECO:0000256" key="2">
    <source>
        <dbReference type="ARBA" id="ARBA00011915"/>
    </source>
</evidence>
<dbReference type="EMBL" id="LR743511">
    <property type="protein sequence ID" value="CAA2143590.1"/>
    <property type="molecule type" value="Genomic_DNA"/>
</dbReference>
<protein>
    <recommendedName>
        <fullName evidence="2">3-hydroxyisobutyryl-CoA hydrolase</fullName>
        <ecNumber evidence="2">3.1.2.4</ecNumber>
    </recommendedName>
</protein>
<dbReference type="AlphaFoldDB" id="A0A679JT37"/>
<feature type="region of interest" description="Disordered" evidence="4">
    <location>
        <begin position="341"/>
        <end position="364"/>
    </location>
</feature>
<dbReference type="GO" id="GO:0016829">
    <property type="term" value="F:lyase activity"/>
    <property type="evidence" value="ECO:0007669"/>
    <property type="project" value="UniProtKB-KW"/>
</dbReference>
<gene>
    <name evidence="6" type="primary">crt_2</name>
    <name evidence="6" type="ORF">MBLL_02897</name>
</gene>
<keyword evidence="6" id="KW-0456">Lyase</keyword>